<gene>
    <name evidence="1" type="ORF">HMPREF2132_00700</name>
</gene>
<protein>
    <submittedName>
        <fullName evidence="1">Uncharacterized protein</fullName>
    </submittedName>
</protein>
<organism evidence="1 2">
    <name type="scientific">Prevotella histicola JCM 15637 = DNF00424</name>
    <dbReference type="NCBI Taxonomy" id="1236504"/>
    <lineage>
        <taxon>Bacteria</taxon>
        <taxon>Pseudomonadati</taxon>
        <taxon>Bacteroidota</taxon>
        <taxon>Bacteroidia</taxon>
        <taxon>Bacteroidales</taxon>
        <taxon>Prevotellaceae</taxon>
        <taxon>Prevotella</taxon>
    </lineage>
</organism>
<dbReference type="AlphaFoldDB" id="A0AAW3FHQ5"/>
<proteinExistence type="predicted"/>
<comment type="caution">
    <text evidence="1">The sequence shown here is derived from an EMBL/GenBank/DDBJ whole genome shotgun (WGS) entry which is preliminary data.</text>
</comment>
<reference evidence="1 2" key="1">
    <citation type="submission" date="2014-07" db="EMBL/GenBank/DDBJ databases">
        <authorList>
            <person name="McCorrison J."/>
            <person name="Sanka R."/>
            <person name="Torralba M."/>
            <person name="Gillis M."/>
            <person name="Haft D.H."/>
            <person name="Methe B."/>
            <person name="Sutton G."/>
            <person name="Nelson K.E."/>
        </authorList>
    </citation>
    <scope>NUCLEOTIDE SEQUENCE [LARGE SCALE GENOMIC DNA]</scope>
    <source>
        <strain evidence="1 2">DNF00424</strain>
    </source>
</reference>
<dbReference type="EMBL" id="JRNJ01000008">
    <property type="protein sequence ID" value="KGF30613.1"/>
    <property type="molecule type" value="Genomic_DNA"/>
</dbReference>
<evidence type="ECO:0000313" key="2">
    <source>
        <dbReference type="Proteomes" id="UP000029533"/>
    </source>
</evidence>
<dbReference type="Proteomes" id="UP000029533">
    <property type="component" value="Unassembled WGS sequence"/>
</dbReference>
<accession>A0AAW3FHQ5</accession>
<sequence length="116" mass="13082">MFMGGDDATVTRKDLRASGWRIVKGVDKITKNINDVLLNSESDNGYKAQFTNNIALGTKLFTIWGKDVYYGGDMLHNFQSNTNVDIPGAINYIQLGTGATHTIDDFYNYFYKDHDE</sequence>
<name>A0AAW3FHQ5_9BACT</name>
<evidence type="ECO:0000313" key="1">
    <source>
        <dbReference type="EMBL" id="KGF30613.1"/>
    </source>
</evidence>